<dbReference type="InterPro" id="IPR036397">
    <property type="entry name" value="RNaseH_sf"/>
</dbReference>
<dbReference type="InterPro" id="IPR038717">
    <property type="entry name" value="Tc1-like_DDE_dom"/>
</dbReference>
<name>A0A1S8WW16_OPIVI</name>
<protein>
    <submittedName>
        <fullName evidence="3">Uncharacterized protein</fullName>
    </submittedName>
</protein>
<dbReference type="PANTHER" id="PTHR47326">
    <property type="entry name" value="TRANSPOSABLE ELEMENT TC3 TRANSPOSASE-LIKE PROTEIN"/>
    <property type="match status" value="1"/>
</dbReference>
<reference evidence="3 4" key="1">
    <citation type="submission" date="2015-03" db="EMBL/GenBank/DDBJ databases">
        <title>Draft genome of the nematode, Opisthorchis viverrini.</title>
        <authorList>
            <person name="Mitreva M."/>
        </authorList>
    </citation>
    <scope>NUCLEOTIDE SEQUENCE [LARGE SCALE GENOMIC DNA]</scope>
    <source>
        <strain evidence="3">Khon Kaen</strain>
    </source>
</reference>
<dbReference type="Gene3D" id="3.30.420.10">
    <property type="entry name" value="Ribonuclease H-like superfamily/Ribonuclease H"/>
    <property type="match status" value="1"/>
</dbReference>
<feature type="non-terminal residue" evidence="3">
    <location>
        <position position="406"/>
    </location>
</feature>
<evidence type="ECO:0000313" key="3">
    <source>
        <dbReference type="EMBL" id="OON18687.1"/>
    </source>
</evidence>
<evidence type="ECO:0000313" key="4">
    <source>
        <dbReference type="Proteomes" id="UP000243686"/>
    </source>
</evidence>
<dbReference type="Proteomes" id="UP000243686">
    <property type="component" value="Unassembled WGS sequence"/>
</dbReference>
<dbReference type="Pfam" id="PF13358">
    <property type="entry name" value="DDE_3"/>
    <property type="match status" value="1"/>
</dbReference>
<accession>A0A1S8WW16</accession>
<dbReference type="AlphaFoldDB" id="A0A1S8WW16"/>
<organism evidence="3 4">
    <name type="scientific">Opisthorchis viverrini</name>
    <name type="common">Southeast Asian liver fluke</name>
    <dbReference type="NCBI Taxonomy" id="6198"/>
    <lineage>
        <taxon>Eukaryota</taxon>
        <taxon>Metazoa</taxon>
        <taxon>Spiralia</taxon>
        <taxon>Lophotrochozoa</taxon>
        <taxon>Platyhelminthes</taxon>
        <taxon>Trematoda</taxon>
        <taxon>Digenea</taxon>
        <taxon>Opisthorchiida</taxon>
        <taxon>Opisthorchiata</taxon>
        <taxon>Opisthorchiidae</taxon>
        <taxon>Opisthorchis</taxon>
    </lineage>
</organism>
<dbReference type="GO" id="GO:0003676">
    <property type="term" value="F:nucleic acid binding"/>
    <property type="evidence" value="ECO:0007669"/>
    <property type="project" value="InterPro"/>
</dbReference>
<gene>
    <name evidence="3" type="ORF">X801_05457</name>
</gene>
<evidence type="ECO:0000259" key="1">
    <source>
        <dbReference type="Pfam" id="PF13358"/>
    </source>
</evidence>
<dbReference type="InterPro" id="IPR032135">
    <property type="entry name" value="DUF4817"/>
</dbReference>
<proteinExistence type="predicted"/>
<feature type="domain" description="DUF4817" evidence="2">
    <location>
        <begin position="14"/>
        <end position="56"/>
    </location>
</feature>
<dbReference type="EMBL" id="KV893942">
    <property type="protein sequence ID" value="OON18687.1"/>
    <property type="molecule type" value="Genomic_DNA"/>
</dbReference>
<feature type="domain" description="Tc1-like transposase DDE" evidence="1">
    <location>
        <begin position="148"/>
        <end position="307"/>
    </location>
</feature>
<evidence type="ECO:0000259" key="2">
    <source>
        <dbReference type="Pfam" id="PF16087"/>
    </source>
</evidence>
<keyword evidence="4" id="KW-1185">Reference proteome</keyword>
<sequence length="406" mass="46622">MWLEAEMEELIEIYRCGHSLRGACNEYHRRHPNRRKPTHRYLTQLLKRCQETGSVAHRSRKGSSPRDAELRLVVANMARDKPSMTNLELAEHFGVSRAFVSRTLMLYGIKRHTWDIIQRFTDDARKSRLQFCQWFLGKLSETPTMANDILFADEAVFNLHGVVNHHHIVQYSSVRSQVSVDDHHQYNLKLLVWCGLHNRTLVGPYFFDGSFNAQRLVDCFSTVVGPYLKSLADDVRHRIYFLHDTVNPHCAVMVKSWLDSHFPQHWIGKGGLFEWPTRSPDLNPMTFFLWDYLGSKVYDPPPKKLEELRTNIRTACASLNSVHLGAACRQLSGKSVSRWIGKYSDQVSCLPTKSARREPDCDTTVLLHCFLVGVEPGVVLGMLTSYCSPSSLNYNQWFFSGGTIMS</sequence>
<dbReference type="PANTHER" id="PTHR47326:SF1">
    <property type="entry name" value="HTH PSQ-TYPE DOMAIN-CONTAINING PROTEIN"/>
    <property type="match status" value="1"/>
</dbReference>
<dbReference type="Pfam" id="PF16087">
    <property type="entry name" value="DUF4817"/>
    <property type="match status" value="1"/>
</dbReference>